<accession>A0A4P9VWH2</accession>
<protein>
    <recommendedName>
        <fullName evidence="3">D-aminoacyl-tRNA deacylase</fullName>
        <shortName evidence="3">DTD</shortName>
        <ecNumber evidence="3">3.1.1.96</ecNumber>
    </recommendedName>
    <alternativeName>
        <fullName evidence="3">Gly-tRNA(Ala) deacylase</fullName>
        <ecNumber evidence="3">3.1.1.-</ecNumber>
    </alternativeName>
</protein>
<dbReference type="AlphaFoldDB" id="A0A4P9VWH2"/>
<evidence type="ECO:0000313" key="5">
    <source>
        <dbReference type="Proteomes" id="UP000257039"/>
    </source>
</evidence>
<comment type="caution">
    <text evidence="4">The sequence shown here is derived from an EMBL/GenBank/DDBJ whole genome shotgun (WGS) entry which is preliminary data.</text>
</comment>
<dbReference type="EMBL" id="NDXW01000001">
    <property type="protein sequence ID" value="RDH46250.1"/>
    <property type="molecule type" value="Genomic_DNA"/>
</dbReference>
<keyword evidence="3" id="KW-0963">Cytoplasm</keyword>
<keyword evidence="5" id="KW-1185">Reference proteome</keyword>
<dbReference type="Proteomes" id="UP000257039">
    <property type="component" value="Unassembled WGS sequence"/>
</dbReference>
<organism evidence="4 5">
    <name type="scientific">Zooshikella ganghwensis</name>
    <dbReference type="NCBI Taxonomy" id="202772"/>
    <lineage>
        <taxon>Bacteria</taxon>
        <taxon>Pseudomonadati</taxon>
        <taxon>Pseudomonadota</taxon>
        <taxon>Gammaproteobacteria</taxon>
        <taxon>Oceanospirillales</taxon>
        <taxon>Zooshikellaceae</taxon>
        <taxon>Zooshikella</taxon>
    </lineage>
</organism>
<proteinExistence type="inferred from homology"/>
<dbReference type="PANTHER" id="PTHR10472">
    <property type="entry name" value="D-TYROSYL-TRNA TYR DEACYLASE"/>
    <property type="match status" value="1"/>
</dbReference>
<dbReference type="GO" id="GO:0005737">
    <property type="term" value="C:cytoplasm"/>
    <property type="evidence" value="ECO:0007669"/>
    <property type="project" value="UniProtKB-SubCell"/>
</dbReference>
<comment type="catalytic activity">
    <reaction evidence="3">
        <text>a D-aminoacyl-tRNA + H2O = a tRNA + a D-alpha-amino acid + H(+)</text>
        <dbReference type="Rhea" id="RHEA:13953"/>
        <dbReference type="Rhea" id="RHEA-COMP:10123"/>
        <dbReference type="Rhea" id="RHEA-COMP:10124"/>
        <dbReference type="ChEBI" id="CHEBI:15377"/>
        <dbReference type="ChEBI" id="CHEBI:15378"/>
        <dbReference type="ChEBI" id="CHEBI:59871"/>
        <dbReference type="ChEBI" id="CHEBI:78442"/>
        <dbReference type="ChEBI" id="CHEBI:79333"/>
        <dbReference type="EC" id="3.1.1.96"/>
    </reaction>
</comment>
<name>A0A4P9VWH2_9GAMM</name>
<evidence type="ECO:0000256" key="2">
    <source>
        <dbReference type="ARBA" id="ARBA00022801"/>
    </source>
</evidence>
<comment type="subcellular location">
    <subcellularLocation>
        <location evidence="3">Cytoplasm</location>
    </subcellularLocation>
</comment>
<dbReference type="PANTHER" id="PTHR10472:SF5">
    <property type="entry name" value="D-AMINOACYL-TRNA DEACYLASE 1"/>
    <property type="match status" value="1"/>
</dbReference>
<dbReference type="HAMAP" id="MF_00518">
    <property type="entry name" value="Deacylase_Dtd"/>
    <property type="match status" value="1"/>
</dbReference>
<feature type="short sequence motif" description="Gly-cisPro motif, important for rejection of L-amino acids" evidence="3">
    <location>
        <begin position="137"/>
        <end position="138"/>
    </location>
</feature>
<comment type="catalytic activity">
    <reaction evidence="3">
        <text>glycyl-tRNA(Ala) + H2O = tRNA(Ala) + glycine + H(+)</text>
        <dbReference type="Rhea" id="RHEA:53744"/>
        <dbReference type="Rhea" id="RHEA-COMP:9657"/>
        <dbReference type="Rhea" id="RHEA-COMP:13640"/>
        <dbReference type="ChEBI" id="CHEBI:15377"/>
        <dbReference type="ChEBI" id="CHEBI:15378"/>
        <dbReference type="ChEBI" id="CHEBI:57305"/>
        <dbReference type="ChEBI" id="CHEBI:78442"/>
        <dbReference type="ChEBI" id="CHEBI:78522"/>
    </reaction>
</comment>
<comment type="subunit">
    <text evidence="3">Homodimer.</text>
</comment>
<dbReference type="InterPro" id="IPR003732">
    <property type="entry name" value="Daa-tRNA_deacyls_DTD"/>
</dbReference>
<gene>
    <name evidence="3" type="primary">dtd</name>
    <name evidence="4" type="ORF">B9G39_23935</name>
</gene>
<keyword evidence="2 3" id="KW-0378">Hydrolase</keyword>
<dbReference type="GO" id="GO:0019478">
    <property type="term" value="P:D-amino acid catabolic process"/>
    <property type="evidence" value="ECO:0007669"/>
    <property type="project" value="UniProtKB-UniRule"/>
</dbReference>
<comment type="domain">
    <text evidence="3">A Gly-cisPro motif from one monomer fits into the active site of the other monomer to allow specific chiral rejection of L-amino acids.</text>
</comment>
<dbReference type="EC" id="3.1.1.96" evidence="3"/>
<dbReference type="InterPro" id="IPR023509">
    <property type="entry name" value="DTD-like_sf"/>
</dbReference>
<dbReference type="RefSeq" id="WP_094789040.1">
    <property type="nucleotide sequence ID" value="NZ_JAEVHG010000022.1"/>
</dbReference>
<dbReference type="SUPFAM" id="SSF69500">
    <property type="entry name" value="DTD-like"/>
    <property type="match status" value="1"/>
</dbReference>
<dbReference type="Pfam" id="PF02580">
    <property type="entry name" value="Tyr_Deacylase"/>
    <property type="match status" value="1"/>
</dbReference>
<dbReference type="Gene3D" id="3.50.80.10">
    <property type="entry name" value="D-tyrosyl-tRNA(Tyr) deacylase"/>
    <property type="match status" value="1"/>
</dbReference>
<comment type="function">
    <text evidence="3">An aminoacyl-tRNA editing enzyme that deacylates mischarged D-aminoacyl-tRNAs. Also deacylates mischarged glycyl-tRNA(Ala), protecting cells against glycine mischarging by AlaRS. Acts via tRNA-based rather than protein-based catalysis; rejects L-amino acids rather than detecting D-amino acids in the active site. By recycling D-aminoacyl-tRNA to D-amino acids and free tRNA molecules, this enzyme counteracts the toxicity associated with the formation of D-aminoacyl-tRNA entities in vivo and helps enforce protein L-homochirality.</text>
</comment>
<dbReference type="FunFam" id="3.50.80.10:FF:000001">
    <property type="entry name" value="D-aminoacyl-tRNA deacylase"/>
    <property type="match status" value="1"/>
</dbReference>
<keyword evidence="3" id="KW-0694">RNA-binding</keyword>
<reference evidence="4 5" key="1">
    <citation type="submission" date="2017-04" db="EMBL/GenBank/DDBJ databases">
        <title>Draft genome sequence of Zooshikella ganghwensis VG4 isolated from Red Sea sediments.</title>
        <authorList>
            <person name="Rehman Z."/>
            <person name="Alam I."/>
            <person name="Kamau A."/>
            <person name="Bajic V."/>
            <person name="Leiknes T."/>
        </authorList>
    </citation>
    <scope>NUCLEOTIDE SEQUENCE [LARGE SCALE GENOMIC DNA]</scope>
    <source>
        <strain evidence="4 5">VG4</strain>
    </source>
</reference>
<dbReference type="CDD" id="cd00563">
    <property type="entry name" value="Dtyr_deacylase"/>
    <property type="match status" value="1"/>
</dbReference>
<evidence type="ECO:0000256" key="3">
    <source>
        <dbReference type="HAMAP-Rule" id="MF_00518"/>
    </source>
</evidence>
<evidence type="ECO:0000313" key="4">
    <source>
        <dbReference type="EMBL" id="RDH46250.1"/>
    </source>
</evidence>
<evidence type="ECO:0000256" key="1">
    <source>
        <dbReference type="ARBA" id="ARBA00009673"/>
    </source>
</evidence>
<dbReference type="GO" id="GO:0051500">
    <property type="term" value="F:D-tyrosyl-tRNA(Tyr) deacylase activity"/>
    <property type="evidence" value="ECO:0007669"/>
    <property type="project" value="TreeGrafter"/>
</dbReference>
<dbReference type="GO" id="GO:0043908">
    <property type="term" value="F:Ser(Gly)-tRNA(Ala) hydrolase activity"/>
    <property type="evidence" value="ECO:0007669"/>
    <property type="project" value="UniProtKB-UniRule"/>
</dbReference>
<dbReference type="EC" id="3.1.1.-" evidence="3"/>
<dbReference type="GO" id="GO:0000049">
    <property type="term" value="F:tRNA binding"/>
    <property type="evidence" value="ECO:0007669"/>
    <property type="project" value="UniProtKB-UniRule"/>
</dbReference>
<dbReference type="NCBIfam" id="TIGR00256">
    <property type="entry name" value="D-aminoacyl-tRNA deacylase"/>
    <property type="match status" value="1"/>
</dbReference>
<comment type="similarity">
    <text evidence="1 3">Belongs to the DTD family.</text>
</comment>
<keyword evidence="3" id="KW-0820">tRNA-binding</keyword>
<sequence>MKALLQRVSQAQVEVKKQIVGAIDHGLLVLLGVEPQDTSAVAEKLAEKVLHYRLFSDDAGKMNLNVQQVNGGILVVSQFTLVADTKKGLRPSFSAGASPEHGEAMYDYFVNYLRQRYPQIATGTYAADMQVSLTNDGPVTFMLEF</sequence>
<dbReference type="GO" id="GO:0106026">
    <property type="term" value="F:Gly-tRNA(Ala) deacylase activity"/>
    <property type="evidence" value="ECO:0007669"/>
    <property type="project" value="UniProtKB-UniRule"/>
</dbReference>